<proteinExistence type="predicted"/>
<dbReference type="Proteomes" id="UP000515344">
    <property type="component" value="Chromosome"/>
</dbReference>
<accession>A0A7G5XKP5</accession>
<evidence type="ECO:0000313" key="2">
    <source>
        <dbReference type="Proteomes" id="UP000515344"/>
    </source>
</evidence>
<dbReference type="KEGG" id="lacs:H4075_07655"/>
<name>A0A7G5XKP5_9BACT</name>
<gene>
    <name evidence="1" type="ORF">H4075_07655</name>
</gene>
<dbReference type="RefSeq" id="WP_182805632.1">
    <property type="nucleotide sequence ID" value="NZ_CP060007.1"/>
</dbReference>
<reference evidence="2" key="1">
    <citation type="submission" date="2020-08" db="EMBL/GenBank/DDBJ databases">
        <title>Lacibacter sp. S13-6-6 genome sequencing.</title>
        <authorList>
            <person name="Jin L."/>
        </authorList>
    </citation>
    <scope>NUCLEOTIDE SEQUENCE [LARGE SCALE GENOMIC DNA]</scope>
    <source>
        <strain evidence="2">S13-6-6</strain>
    </source>
</reference>
<dbReference type="EMBL" id="CP060007">
    <property type="protein sequence ID" value="QNA46048.1"/>
    <property type="molecule type" value="Genomic_DNA"/>
</dbReference>
<evidence type="ECO:0000313" key="1">
    <source>
        <dbReference type="EMBL" id="QNA46048.1"/>
    </source>
</evidence>
<protein>
    <submittedName>
        <fullName evidence="1">Uncharacterized protein</fullName>
    </submittedName>
</protein>
<sequence length="398" mass="44502">MKKYIIIFILSIACIHGYSQFTDAEGKKVSAIVNSQKTANSKDILSTFFRASIDDLLGDDRKFSLNSTFFGLDSVFRKKGKEISYSKERRLRQTSFNIGLEGDSLSSITKISGGFTFTIMNKKDITLKKIKSVDKNALVKSAFILADIKTEILAYIAKKYPAKFNDVDTLKDINLSWTNASANNDFSSLHPLIVEALLSPGLAASAVKSDASLGISEDDVELTVISLLKGKNTARDLYDAIGEKYSRKPLWTFSPTVVYDRNNRQGEYFFASEFTVGIGKDLSKKPWEIEVKSAFKITNDTATKKVNYDSKPFSISLGANKVLIENETKEPKMEFKFFTQYDYQFGKVQVGEKPGIFSLNTTLRINIFKSLWLPLTVKYDVENGNFLGFLAVTANLGN</sequence>
<organism evidence="1 2">
    <name type="scientific">Lacibacter sediminis</name>
    <dbReference type="NCBI Taxonomy" id="2760713"/>
    <lineage>
        <taxon>Bacteria</taxon>
        <taxon>Pseudomonadati</taxon>
        <taxon>Bacteroidota</taxon>
        <taxon>Chitinophagia</taxon>
        <taxon>Chitinophagales</taxon>
        <taxon>Chitinophagaceae</taxon>
        <taxon>Lacibacter</taxon>
    </lineage>
</organism>
<keyword evidence="2" id="KW-1185">Reference proteome</keyword>
<dbReference type="AlphaFoldDB" id="A0A7G5XKP5"/>